<dbReference type="Proteomes" id="UP000198341">
    <property type="component" value="Chromosome 7"/>
</dbReference>
<dbReference type="AlphaFoldDB" id="K8F2P2"/>
<dbReference type="Pfam" id="PF25342">
    <property type="entry name" value="GT_PLOD"/>
    <property type="match status" value="1"/>
</dbReference>
<name>K8F2P2_9CHLO</name>
<gene>
    <name evidence="3" type="ORF">Bathy07g02770</name>
</gene>
<sequence>MNLPTEKSKLLAEKKPPSPASSTSSTISTKFGSIAAKLSTGAVITCGILGSVALLNKSGYVDTNNGVAFSSFLRRRSSATDPIYAKDSAAFLGDNYDLNNNNFPGQRMEIPYAFFQDTKWHDAPFFRFDGESVEKGHITQEELTEAKQRQGDPKKSMPVFKTAGADSADVVVTAHATDMNSFGWVIYDSAKKNGLEMVISGEGTQFHGFADKVIGLKAALHAMPGNPIVVVADASDVFLQCSASEFKDRFTKAEADMVFGGETQLWPEVSDYFKRDSEKALKNELSHSFGDIGMAEGVTPINKNDIPNGWPNAGGWMARKEALLEYISSTEERMNKFSTEEWPGEWGYQCRPDGATDADWNGKYAGLRGFDDQLCLNAYNMAKLRQGDRRHKLDADGSILFSTNGCPVADTGKDSKEKVYYKYTGKAPCLWHMNNPVAKIRLKEMSATYPNHFLTPEGTAAMAATPDEHPGHRPQH</sequence>
<feature type="compositionally biased region" description="Basic and acidic residues" evidence="1">
    <location>
        <begin position="1"/>
        <end position="16"/>
    </location>
</feature>
<reference evidence="3 4" key="1">
    <citation type="submission" date="2011-10" db="EMBL/GenBank/DDBJ databases">
        <authorList>
            <person name="Genoscope - CEA"/>
        </authorList>
    </citation>
    <scope>NUCLEOTIDE SEQUENCE [LARGE SCALE GENOMIC DNA]</scope>
    <source>
        <strain evidence="3 4">RCC 1105</strain>
    </source>
</reference>
<evidence type="ECO:0000259" key="2">
    <source>
        <dbReference type="Pfam" id="PF25342"/>
    </source>
</evidence>
<dbReference type="CDD" id="cd22997">
    <property type="entry name" value="GT_LH"/>
    <property type="match status" value="1"/>
</dbReference>
<dbReference type="EMBL" id="FO082272">
    <property type="protein sequence ID" value="CCO66307.1"/>
    <property type="molecule type" value="Genomic_DNA"/>
</dbReference>
<protein>
    <recommendedName>
        <fullName evidence="2">PLOD1-3-like GT domain-containing protein</fullName>
    </recommendedName>
</protein>
<evidence type="ECO:0000256" key="1">
    <source>
        <dbReference type="SAM" id="MobiDB-lite"/>
    </source>
</evidence>
<dbReference type="KEGG" id="bpg:Bathy07g02770"/>
<accession>K8F2P2</accession>
<proteinExistence type="predicted"/>
<dbReference type="RefSeq" id="XP_007512219.1">
    <property type="nucleotide sequence ID" value="XM_007512157.1"/>
</dbReference>
<dbReference type="InterPro" id="IPR057589">
    <property type="entry name" value="GT_PLOD"/>
</dbReference>
<evidence type="ECO:0000313" key="3">
    <source>
        <dbReference type="EMBL" id="CCO66307.1"/>
    </source>
</evidence>
<keyword evidence="4" id="KW-1185">Reference proteome</keyword>
<dbReference type="GeneID" id="19014766"/>
<organism evidence="3 4">
    <name type="scientific">Bathycoccus prasinos</name>
    <dbReference type="NCBI Taxonomy" id="41875"/>
    <lineage>
        <taxon>Eukaryota</taxon>
        <taxon>Viridiplantae</taxon>
        <taxon>Chlorophyta</taxon>
        <taxon>Mamiellophyceae</taxon>
        <taxon>Mamiellales</taxon>
        <taxon>Bathycoccaceae</taxon>
        <taxon>Bathycoccus</taxon>
    </lineage>
</organism>
<evidence type="ECO:0000313" key="4">
    <source>
        <dbReference type="Proteomes" id="UP000198341"/>
    </source>
</evidence>
<feature type="domain" description="PLOD1-3-like GT" evidence="2">
    <location>
        <begin position="172"/>
        <end position="269"/>
    </location>
</feature>
<feature type="region of interest" description="Disordered" evidence="1">
    <location>
        <begin position="1"/>
        <end position="26"/>
    </location>
</feature>